<keyword evidence="5 10" id="KW-0560">Oxidoreductase</keyword>
<evidence type="ECO:0000256" key="3">
    <source>
        <dbReference type="ARBA" id="ARBA00022723"/>
    </source>
</evidence>
<evidence type="ECO:0000256" key="1">
    <source>
        <dbReference type="ARBA" id="ARBA00022485"/>
    </source>
</evidence>
<dbReference type="GO" id="GO:0046872">
    <property type="term" value="F:metal ion binding"/>
    <property type="evidence" value="ECO:0007669"/>
    <property type="project" value="UniProtKB-KW"/>
</dbReference>
<accession>A0A485M3A2</accession>
<dbReference type="AlphaFoldDB" id="A0A485M3A2"/>
<keyword evidence="8" id="KW-1015">Disulfide bond</keyword>
<keyword evidence="2" id="KW-0819">tRNA processing</keyword>
<evidence type="ECO:0000256" key="5">
    <source>
        <dbReference type="ARBA" id="ARBA00023002"/>
    </source>
</evidence>
<dbReference type="EC" id="1.17.99.6" evidence="10"/>
<gene>
    <name evidence="10" type="primary">queH</name>
    <name evidence="10" type="ORF">SCFA_500008</name>
</gene>
<reference evidence="10" key="1">
    <citation type="submission" date="2019-03" db="EMBL/GenBank/DDBJ databases">
        <authorList>
            <person name="Hao L."/>
        </authorList>
    </citation>
    <scope>NUCLEOTIDE SEQUENCE</scope>
</reference>
<keyword evidence="4" id="KW-0671">Queuosine biosynthesis</keyword>
<keyword evidence="3" id="KW-0479">Metal-binding</keyword>
<keyword evidence="1" id="KW-0004">4Fe-4S</keyword>
<proteinExistence type="inferred from homology"/>
<dbReference type="EMBL" id="CAADRM010000115">
    <property type="protein sequence ID" value="VFU16068.1"/>
    <property type="molecule type" value="Genomic_DNA"/>
</dbReference>
<dbReference type="PANTHER" id="PTHR36701">
    <property type="entry name" value="EPOXYQUEUOSINE REDUCTASE QUEH"/>
    <property type="match status" value="1"/>
</dbReference>
<dbReference type="PANTHER" id="PTHR36701:SF1">
    <property type="entry name" value="EPOXYQUEUOSINE REDUCTASE QUEH"/>
    <property type="match status" value="1"/>
</dbReference>
<evidence type="ECO:0000313" key="10">
    <source>
        <dbReference type="EMBL" id="VFU16068.1"/>
    </source>
</evidence>
<dbReference type="GO" id="GO:0008616">
    <property type="term" value="P:tRNA queuosine(34) biosynthetic process"/>
    <property type="evidence" value="ECO:0007669"/>
    <property type="project" value="UniProtKB-KW"/>
</dbReference>
<evidence type="ECO:0000256" key="4">
    <source>
        <dbReference type="ARBA" id="ARBA00022785"/>
    </source>
</evidence>
<dbReference type="HAMAP" id="MF_02089">
    <property type="entry name" value="QueH"/>
    <property type="match status" value="1"/>
</dbReference>
<organism evidence="10">
    <name type="scientific">anaerobic digester metagenome</name>
    <dbReference type="NCBI Taxonomy" id="1263854"/>
    <lineage>
        <taxon>unclassified sequences</taxon>
        <taxon>metagenomes</taxon>
        <taxon>ecological metagenomes</taxon>
    </lineage>
</organism>
<keyword evidence="9" id="KW-0676">Redox-active center</keyword>
<keyword evidence="7" id="KW-0411">Iron-sulfur</keyword>
<evidence type="ECO:0000256" key="9">
    <source>
        <dbReference type="ARBA" id="ARBA00023284"/>
    </source>
</evidence>
<evidence type="ECO:0000256" key="8">
    <source>
        <dbReference type="ARBA" id="ARBA00023157"/>
    </source>
</evidence>
<evidence type="ECO:0000256" key="7">
    <source>
        <dbReference type="ARBA" id="ARBA00023014"/>
    </source>
</evidence>
<dbReference type="GO" id="GO:0052693">
    <property type="term" value="F:epoxyqueuosine reductase activity"/>
    <property type="evidence" value="ECO:0007669"/>
    <property type="project" value="UniProtKB-EC"/>
</dbReference>
<dbReference type="GO" id="GO:0051539">
    <property type="term" value="F:4 iron, 4 sulfur cluster binding"/>
    <property type="evidence" value="ECO:0007669"/>
    <property type="project" value="UniProtKB-KW"/>
</dbReference>
<evidence type="ECO:0000256" key="2">
    <source>
        <dbReference type="ARBA" id="ARBA00022694"/>
    </source>
</evidence>
<protein>
    <submittedName>
        <fullName evidence="10">Epoxyqueuosine reductase QueH</fullName>
        <ecNumber evidence="10">1.17.99.6</ecNumber>
    </submittedName>
</protein>
<evidence type="ECO:0000256" key="6">
    <source>
        <dbReference type="ARBA" id="ARBA00023004"/>
    </source>
</evidence>
<keyword evidence="6" id="KW-0408">Iron</keyword>
<dbReference type="Pfam" id="PF02677">
    <property type="entry name" value="QueH"/>
    <property type="match status" value="1"/>
</dbReference>
<sequence>MAPETKRGKILLHTCCGPCATACVERLAPDYEVILFFSNSNLAPETEYLKRLEHARRLAKILNIELREDVYDHRSWLEHVKGLENEPERGKRCERCFAFSLARTAAKAGELGIPAFTTSLSVSRYKSSSTIFSQGRAYQGFMAIDFKKNNGYARSIELSRQYGLYRQNYCGCEFSMRP</sequence>
<name>A0A485M3A2_9ZZZZ</name>
<dbReference type="InterPro" id="IPR003828">
    <property type="entry name" value="QueH"/>
</dbReference>